<evidence type="ECO:0000313" key="1">
    <source>
        <dbReference type="EMBL" id="NPE15077.1"/>
    </source>
</evidence>
<dbReference type="Proteomes" id="UP001193734">
    <property type="component" value="Unassembled WGS sequence"/>
</dbReference>
<organism evidence="1 2">
    <name type="scientific">Xylanibacter rodentium</name>
    <dbReference type="NCBI Taxonomy" id="2736289"/>
    <lineage>
        <taxon>Bacteria</taxon>
        <taxon>Pseudomonadati</taxon>
        <taxon>Bacteroidota</taxon>
        <taxon>Bacteroidia</taxon>
        <taxon>Bacteroidales</taxon>
        <taxon>Prevotellaceae</taxon>
        <taxon>Xylanibacter</taxon>
    </lineage>
</organism>
<protein>
    <submittedName>
        <fullName evidence="1">DUF4384 domain-containing protein</fullName>
    </submittedName>
</protein>
<gene>
    <name evidence="1" type="ORF">HPS55_12240</name>
</gene>
<comment type="caution">
    <text evidence="1">The sequence shown here is derived from an EMBL/GenBank/DDBJ whole genome shotgun (WGS) entry which is preliminary data.</text>
</comment>
<dbReference type="EMBL" id="JABKKE010000025">
    <property type="protein sequence ID" value="NPE15077.1"/>
    <property type="molecule type" value="Genomic_DNA"/>
</dbReference>
<sequence>MAQRVKEVSAEYTYVTSADVSVTEAKRTALERARLQALADEFGTTVSQTNTTQIKNTSGGKSSLDFLSLGSSEVKGEWLHDTRQPEYEIKFEDNNLIVHVTVSGKAREIVSAAVDISAFILRNGKERKFESEEFKDGDDLYLLFKSPVAGYVAVYLVDDAKTAYCLLPYSGDDDGQQPVEAGREYVFFDSGKAPEPELAAITDELTMTCSKAMEHNEVYIIFSSIPFVKAMDGRADERLPRSLSADDFHRWLTKNRVKDKNMVVVNRLIKVTK</sequence>
<name>A0ABX2B094_9BACT</name>
<keyword evidence="2" id="KW-1185">Reference proteome</keyword>
<proteinExistence type="predicted"/>
<evidence type="ECO:0000313" key="2">
    <source>
        <dbReference type="Proteomes" id="UP001193734"/>
    </source>
</evidence>
<reference evidence="1 2" key="1">
    <citation type="submission" date="2020-05" db="EMBL/GenBank/DDBJ databases">
        <title>Distinct polysaccharide utilization as determinants for interspecies competition between intestinal Prevotella spp.</title>
        <authorList>
            <person name="Galvez E.J.C."/>
            <person name="Iljazovic A."/>
            <person name="Strowig T."/>
        </authorList>
    </citation>
    <scope>NUCLEOTIDE SEQUENCE [LARGE SCALE GENOMIC DNA]</scope>
    <source>
        <strain evidence="1 2">PROD</strain>
    </source>
</reference>
<accession>A0ABX2B094</accession>